<dbReference type="CDD" id="cd00867">
    <property type="entry name" value="Trans_IPPS"/>
    <property type="match status" value="1"/>
</dbReference>
<comment type="similarity">
    <text evidence="2 6">Belongs to the FPP/GGPP synthase family.</text>
</comment>
<dbReference type="InterPro" id="IPR000092">
    <property type="entry name" value="Polyprenyl_synt"/>
</dbReference>
<sequence>MDWSTKIAETLMQGIEKGFNQAQLREMAVECASYKLANRTLFGNLTVLHYRMYGGEGEEIWEAAAAVEALVLSLDMIDDLQDGDNDKVPWSAMRGDIALNIALGFVFLAQHMLLQTNFSPERKHAAAALLNAQSLTTVGGQMTDLLNKLQTEEEYMEMISGKSASLLVMASQLGTLLACGETKIETTEFALQLGIAAQMKNDILDITNHSGKNDFWNRKRTLPVLMLLDYLEGENHWASDYFEGRLSYEEVKDKSKEFEEALEQSGALAYASVRMRIAYYRCLEIVETLPVETDYKRTLDEMIRA</sequence>
<evidence type="ECO:0000256" key="6">
    <source>
        <dbReference type="RuleBase" id="RU004466"/>
    </source>
</evidence>
<dbReference type="Gene3D" id="1.10.600.10">
    <property type="entry name" value="Farnesyl Diphosphate Synthase"/>
    <property type="match status" value="1"/>
</dbReference>
<dbReference type="PANTHER" id="PTHR12001:SF85">
    <property type="entry name" value="SHORT CHAIN ISOPRENYL DIPHOSPHATE SYNTHASE"/>
    <property type="match status" value="1"/>
</dbReference>
<dbReference type="InterPro" id="IPR008949">
    <property type="entry name" value="Isoprenoid_synthase_dom_sf"/>
</dbReference>
<dbReference type="PANTHER" id="PTHR12001">
    <property type="entry name" value="GERANYLGERANYL PYROPHOSPHATE SYNTHASE"/>
    <property type="match status" value="1"/>
</dbReference>
<dbReference type="RefSeq" id="WP_018978989.1">
    <property type="nucleotide sequence ID" value="NZ_BMLN01000005.1"/>
</dbReference>
<dbReference type="SFLD" id="SFLDG01211">
    <property type="entry name" value="Competence_Regulatory_Protein"/>
    <property type="match status" value="1"/>
</dbReference>
<evidence type="ECO:0000313" key="8">
    <source>
        <dbReference type="Proteomes" id="UP000606653"/>
    </source>
</evidence>
<dbReference type="SFLD" id="SFLDS00005">
    <property type="entry name" value="Isoprenoid_Synthase_Type_I"/>
    <property type="match status" value="1"/>
</dbReference>
<name>A0ABQ2L3R2_9BACL</name>
<keyword evidence="3 6" id="KW-0808">Transferase</keyword>
<organism evidence="7 8">
    <name type="scientific">Saccharibacillus kuerlensis</name>
    <dbReference type="NCBI Taxonomy" id="459527"/>
    <lineage>
        <taxon>Bacteria</taxon>
        <taxon>Bacillati</taxon>
        <taxon>Bacillota</taxon>
        <taxon>Bacilli</taxon>
        <taxon>Bacillales</taxon>
        <taxon>Paenibacillaceae</taxon>
        <taxon>Saccharibacillus</taxon>
    </lineage>
</organism>
<evidence type="ECO:0000256" key="3">
    <source>
        <dbReference type="ARBA" id="ARBA00022679"/>
    </source>
</evidence>
<dbReference type="Proteomes" id="UP000606653">
    <property type="component" value="Unassembled WGS sequence"/>
</dbReference>
<keyword evidence="8" id="KW-1185">Reference proteome</keyword>
<dbReference type="InterPro" id="IPR033965">
    <property type="entry name" value="ComQ"/>
</dbReference>
<comment type="cofactor">
    <cofactor evidence="1">
        <name>Mg(2+)</name>
        <dbReference type="ChEBI" id="CHEBI:18420"/>
    </cofactor>
</comment>
<protein>
    <submittedName>
        <fullName evidence="7">Isoprenyl synthetase</fullName>
    </submittedName>
</protein>
<accession>A0ABQ2L3R2</accession>
<dbReference type="Pfam" id="PF00348">
    <property type="entry name" value="polyprenyl_synt"/>
    <property type="match status" value="1"/>
</dbReference>
<comment type="caution">
    <text evidence="7">The sequence shown here is derived from an EMBL/GenBank/DDBJ whole genome shotgun (WGS) entry which is preliminary data.</text>
</comment>
<evidence type="ECO:0000256" key="4">
    <source>
        <dbReference type="ARBA" id="ARBA00022723"/>
    </source>
</evidence>
<gene>
    <name evidence="7" type="ORF">GCM10010969_20670</name>
</gene>
<keyword evidence="4" id="KW-0479">Metal-binding</keyword>
<evidence type="ECO:0000256" key="2">
    <source>
        <dbReference type="ARBA" id="ARBA00006706"/>
    </source>
</evidence>
<reference evidence="8" key="1">
    <citation type="journal article" date="2019" name="Int. J. Syst. Evol. Microbiol.">
        <title>The Global Catalogue of Microorganisms (GCM) 10K type strain sequencing project: providing services to taxonomists for standard genome sequencing and annotation.</title>
        <authorList>
            <consortium name="The Broad Institute Genomics Platform"/>
            <consortium name="The Broad Institute Genome Sequencing Center for Infectious Disease"/>
            <person name="Wu L."/>
            <person name="Ma J."/>
        </authorList>
    </citation>
    <scope>NUCLEOTIDE SEQUENCE [LARGE SCALE GENOMIC DNA]</scope>
    <source>
        <strain evidence="8">CGMCC 1.6964</strain>
    </source>
</reference>
<evidence type="ECO:0000256" key="5">
    <source>
        <dbReference type="ARBA" id="ARBA00022842"/>
    </source>
</evidence>
<dbReference type="EMBL" id="BMLN01000005">
    <property type="protein sequence ID" value="GGN99970.1"/>
    <property type="molecule type" value="Genomic_DNA"/>
</dbReference>
<keyword evidence="5" id="KW-0460">Magnesium</keyword>
<evidence type="ECO:0000313" key="7">
    <source>
        <dbReference type="EMBL" id="GGN99970.1"/>
    </source>
</evidence>
<dbReference type="SUPFAM" id="SSF48576">
    <property type="entry name" value="Terpenoid synthases"/>
    <property type="match status" value="1"/>
</dbReference>
<proteinExistence type="inferred from homology"/>
<evidence type="ECO:0000256" key="1">
    <source>
        <dbReference type="ARBA" id="ARBA00001946"/>
    </source>
</evidence>